<evidence type="ECO:0000259" key="4">
    <source>
        <dbReference type="PROSITE" id="PS51387"/>
    </source>
</evidence>
<dbReference type="GO" id="GO:0043885">
    <property type="term" value="F:anaerobic carbon-monoxide dehydrogenase activity"/>
    <property type="evidence" value="ECO:0007669"/>
    <property type="project" value="UniProtKB-EC"/>
</dbReference>
<gene>
    <name evidence="5" type="ORF">FHU36_004348</name>
</gene>
<dbReference type="Pfam" id="PF00941">
    <property type="entry name" value="FAD_binding_5"/>
    <property type="match status" value="1"/>
</dbReference>
<dbReference type="SUPFAM" id="SSF56176">
    <property type="entry name" value="FAD-binding/transporter-associated domain-like"/>
    <property type="match status" value="1"/>
</dbReference>
<dbReference type="InterPro" id="IPR005107">
    <property type="entry name" value="CO_DH_flav_C"/>
</dbReference>
<dbReference type="EMBL" id="JACHJB010000002">
    <property type="protein sequence ID" value="MBB6347803.1"/>
    <property type="molecule type" value="Genomic_DNA"/>
</dbReference>
<dbReference type="Proteomes" id="UP000583800">
    <property type="component" value="Unassembled WGS sequence"/>
</dbReference>
<sequence>MIHNGFTLHSPATLAEALALLGDGAVALAGGQSLIPELKTGRVRPGSVIDIGALAELDGVRDEGDVLAVGALTRHHRLHTAPAVRAKAPLLAHAAGRIADPQVRHMGTIGGSIAHADPAADLPVALLALDARVVLAGPDGRREEPLARFAGPADGELITEVRVPDQRGRPWSYQKFHRDALEWAVVAVAAAGDRVALAGMADRPVLAEAVMAALPDDGAALLADQGCDPPDDHRASAAYRRHLARVLTARALRELRGETCA</sequence>
<keyword evidence="6" id="KW-1185">Reference proteome</keyword>
<keyword evidence="1" id="KW-0285">Flavoprotein</keyword>
<dbReference type="PANTHER" id="PTHR42659">
    <property type="entry name" value="XANTHINE DEHYDROGENASE SUBUNIT C-RELATED"/>
    <property type="match status" value="1"/>
</dbReference>
<evidence type="ECO:0000256" key="3">
    <source>
        <dbReference type="ARBA" id="ARBA00023002"/>
    </source>
</evidence>
<dbReference type="Pfam" id="PF03450">
    <property type="entry name" value="CO_deh_flav_C"/>
    <property type="match status" value="1"/>
</dbReference>
<feature type="domain" description="FAD-binding PCMH-type" evidence="4">
    <location>
        <begin position="1"/>
        <end position="168"/>
    </location>
</feature>
<name>A0A7X0C3G4_9ACTN</name>
<dbReference type="GO" id="GO:0071949">
    <property type="term" value="F:FAD binding"/>
    <property type="evidence" value="ECO:0007669"/>
    <property type="project" value="InterPro"/>
</dbReference>
<dbReference type="InterPro" id="IPR051312">
    <property type="entry name" value="Diverse_Substr_Oxidored"/>
</dbReference>
<dbReference type="InterPro" id="IPR036318">
    <property type="entry name" value="FAD-bd_PCMH-like_sf"/>
</dbReference>
<comment type="caution">
    <text evidence="5">The sequence shown here is derived from an EMBL/GenBank/DDBJ whole genome shotgun (WGS) entry which is preliminary data.</text>
</comment>
<evidence type="ECO:0000313" key="6">
    <source>
        <dbReference type="Proteomes" id="UP000583800"/>
    </source>
</evidence>
<dbReference type="PROSITE" id="PS51387">
    <property type="entry name" value="FAD_PCMH"/>
    <property type="match status" value="1"/>
</dbReference>
<dbReference type="Gene3D" id="3.30.390.50">
    <property type="entry name" value="CO dehydrogenase flavoprotein, C-terminal domain"/>
    <property type="match status" value="1"/>
</dbReference>
<reference evidence="5 6" key="1">
    <citation type="submission" date="2020-08" db="EMBL/GenBank/DDBJ databases">
        <title>Sequencing the genomes of 1000 actinobacteria strains.</title>
        <authorList>
            <person name="Klenk H.-P."/>
        </authorList>
    </citation>
    <scope>NUCLEOTIDE SEQUENCE [LARGE SCALE GENOMIC DNA]</scope>
    <source>
        <strain evidence="5 6">DSM 45913</strain>
    </source>
</reference>
<keyword evidence="2" id="KW-0274">FAD</keyword>
<protein>
    <submittedName>
        <fullName evidence="5">Carbon-monoxide dehydrogenase medium subunit</fullName>
        <ecNumber evidence="5">1.2.7.4</ecNumber>
    </submittedName>
</protein>
<dbReference type="SMART" id="SM01092">
    <property type="entry name" value="CO_deh_flav_C"/>
    <property type="match status" value="1"/>
</dbReference>
<dbReference type="InterPro" id="IPR002346">
    <property type="entry name" value="Mopterin_DH_FAD-bd"/>
</dbReference>
<dbReference type="RefSeq" id="WP_312891725.1">
    <property type="nucleotide sequence ID" value="NZ_JACHJB010000002.1"/>
</dbReference>
<accession>A0A7X0C3G4</accession>
<dbReference type="InterPro" id="IPR036683">
    <property type="entry name" value="CO_DH_flav_C_dom_sf"/>
</dbReference>
<keyword evidence="3 5" id="KW-0560">Oxidoreductase</keyword>
<dbReference type="Gene3D" id="3.30.43.10">
    <property type="entry name" value="Uridine Diphospho-n-acetylenolpyruvylglucosamine Reductase, domain 2"/>
    <property type="match status" value="1"/>
</dbReference>
<dbReference type="InterPro" id="IPR016169">
    <property type="entry name" value="FAD-bd_PCMH_sub2"/>
</dbReference>
<dbReference type="Gene3D" id="3.30.465.10">
    <property type="match status" value="1"/>
</dbReference>
<dbReference type="PANTHER" id="PTHR42659:SF2">
    <property type="entry name" value="XANTHINE DEHYDROGENASE SUBUNIT C-RELATED"/>
    <property type="match status" value="1"/>
</dbReference>
<evidence type="ECO:0000256" key="2">
    <source>
        <dbReference type="ARBA" id="ARBA00022827"/>
    </source>
</evidence>
<evidence type="ECO:0000256" key="1">
    <source>
        <dbReference type="ARBA" id="ARBA00022630"/>
    </source>
</evidence>
<organism evidence="5 6">
    <name type="scientific">Nonomuraea muscovyensis</name>
    <dbReference type="NCBI Taxonomy" id="1124761"/>
    <lineage>
        <taxon>Bacteria</taxon>
        <taxon>Bacillati</taxon>
        <taxon>Actinomycetota</taxon>
        <taxon>Actinomycetes</taxon>
        <taxon>Streptosporangiales</taxon>
        <taxon>Streptosporangiaceae</taxon>
        <taxon>Nonomuraea</taxon>
    </lineage>
</organism>
<dbReference type="InterPro" id="IPR016166">
    <property type="entry name" value="FAD-bd_PCMH"/>
</dbReference>
<dbReference type="InterPro" id="IPR016167">
    <property type="entry name" value="FAD-bd_PCMH_sub1"/>
</dbReference>
<evidence type="ECO:0000313" key="5">
    <source>
        <dbReference type="EMBL" id="MBB6347803.1"/>
    </source>
</evidence>
<dbReference type="SUPFAM" id="SSF55447">
    <property type="entry name" value="CO dehydrogenase flavoprotein C-terminal domain-like"/>
    <property type="match status" value="1"/>
</dbReference>
<proteinExistence type="predicted"/>
<dbReference type="EC" id="1.2.7.4" evidence="5"/>
<dbReference type="AlphaFoldDB" id="A0A7X0C3G4"/>